<dbReference type="AlphaFoldDB" id="A0AAV5A4H8"/>
<feature type="domain" description="CCHC-type" evidence="6">
    <location>
        <begin position="173"/>
        <end position="186"/>
    </location>
</feature>
<dbReference type="PROSITE" id="PS50102">
    <property type="entry name" value="RRM"/>
    <property type="match status" value="1"/>
</dbReference>
<feature type="region of interest" description="Disordered" evidence="4">
    <location>
        <begin position="198"/>
        <end position="370"/>
    </location>
</feature>
<dbReference type="EMBL" id="BPWL01000004">
    <property type="protein sequence ID" value="GJJ09556.1"/>
    <property type="molecule type" value="Genomic_DNA"/>
</dbReference>
<evidence type="ECO:0000256" key="1">
    <source>
        <dbReference type="ARBA" id="ARBA00022884"/>
    </source>
</evidence>
<keyword evidence="2" id="KW-0863">Zinc-finger</keyword>
<keyword evidence="2" id="KW-0862">Zinc</keyword>
<dbReference type="GO" id="GO:0061574">
    <property type="term" value="C:ASAP complex"/>
    <property type="evidence" value="ECO:0007669"/>
    <property type="project" value="TreeGrafter"/>
</dbReference>
<dbReference type="InterPro" id="IPR012677">
    <property type="entry name" value="Nucleotide-bd_a/b_plait_sf"/>
</dbReference>
<dbReference type="SMART" id="SM00360">
    <property type="entry name" value="RRM"/>
    <property type="match status" value="1"/>
</dbReference>
<feature type="compositionally biased region" description="Acidic residues" evidence="4">
    <location>
        <begin position="18"/>
        <end position="27"/>
    </location>
</feature>
<dbReference type="InterPro" id="IPR035979">
    <property type="entry name" value="RBD_domain_sf"/>
</dbReference>
<keyword evidence="2" id="KW-0479">Metal-binding</keyword>
<dbReference type="PROSITE" id="PS50158">
    <property type="entry name" value="ZF_CCHC"/>
    <property type="match status" value="1"/>
</dbReference>
<dbReference type="GO" id="GO:0000398">
    <property type="term" value="P:mRNA splicing, via spliceosome"/>
    <property type="evidence" value="ECO:0007669"/>
    <property type="project" value="TreeGrafter"/>
</dbReference>
<dbReference type="PANTHER" id="PTHR15481:SF0">
    <property type="entry name" value="LD23870P-RELATED"/>
    <property type="match status" value="1"/>
</dbReference>
<dbReference type="SMART" id="SM00343">
    <property type="entry name" value="ZnF_C2HC"/>
    <property type="match status" value="1"/>
</dbReference>
<dbReference type="GO" id="GO:0005654">
    <property type="term" value="C:nucleoplasm"/>
    <property type="evidence" value="ECO:0007669"/>
    <property type="project" value="TreeGrafter"/>
</dbReference>
<dbReference type="Pfam" id="PF00098">
    <property type="entry name" value="zf-CCHC"/>
    <property type="match status" value="1"/>
</dbReference>
<evidence type="ECO:0000259" key="5">
    <source>
        <dbReference type="PROSITE" id="PS50102"/>
    </source>
</evidence>
<feature type="compositionally biased region" description="Basic and acidic residues" evidence="4">
    <location>
        <begin position="206"/>
        <end position="238"/>
    </location>
</feature>
<dbReference type="GO" id="GO:0003723">
    <property type="term" value="F:RNA binding"/>
    <property type="evidence" value="ECO:0007669"/>
    <property type="project" value="UniProtKB-UniRule"/>
</dbReference>
<dbReference type="PANTHER" id="PTHR15481">
    <property type="entry name" value="RIBONUCLEIC ACID BINDING PROTEIN S1"/>
    <property type="match status" value="1"/>
</dbReference>
<dbReference type="Gene3D" id="3.30.70.330">
    <property type="match status" value="1"/>
</dbReference>
<dbReference type="GO" id="GO:0008270">
    <property type="term" value="F:zinc ion binding"/>
    <property type="evidence" value="ECO:0007669"/>
    <property type="project" value="UniProtKB-KW"/>
</dbReference>
<feature type="compositionally biased region" description="Basic and acidic residues" evidence="4">
    <location>
        <begin position="358"/>
        <end position="370"/>
    </location>
</feature>
<accession>A0AAV5A4H8</accession>
<proteinExistence type="predicted"/>
<dbReference type="Proteomes" id="UP001050691">
    <property type="component" value="Unassembled WGS sequence"/>
</dbReference>
<feature type="compositionally biased region" description="Basic and acidic residues" evidence="4">
    <location>
        <begin position="256"/>
        <end position="268"/>
    </location>
</feature>
<feature type="region of interest" description="Disordered" evidence="4">
    <location>
        <begin position="1"/>
        <end position="84"/>
    </location>
</feature>
<sequence>MSSPPTGKFEERTQQENWDVDPPEEELNVIQSGSKDNPVYQENGEPNRSNHDSEDTSGSLQQSKSTGGPEIGVPGAKSGPIYREKQVKPNKVYVGGLPEHTRQEDLQSCFGKIGRIVSIELKMGFGFEFADRGSAEESVAKYNEGYFMGNKIRVELSHGGSRSAKFAGDPGACFKCGQMGHWARECLNHVITVGDHRKSEASLVDRVTHPPRDILSRSHSPYRNDYRPQRDSRPRDYRPITPPLKDYRDYPVAPKPPRDSDDFRRDPRGSYTSRYDSRGGYYTDIEYTSRQSYPPPRDSYDSRPSYDKRPPPNDRYPPFPSSYDRSRTPPRIREDYDKPPIRDYHEYRGRPTTPRYPDNIRYRPFPDDVL</sequence>
<evidence type="ECO:0000256" key="4">
    <source>
        <dbReference type="SAM" id="MobiDB-lite"/>
    </source>
</evidence>
<feature type="compositionally biased region" description="Polar residues" evidence="4">
    <location>
        <begin position="56"/>
        <end position="66"/>
    </location>
</feature>
<dbReference type="SUPFAM" id="SSF54928">
    <property type="entry name" value="RNA-binding domain, RBD"/>
    <property type="match status" value="1"/>
</dbReference>
<name>A0AAV5A4H8_9AGAM</name>
<reference evidence="7" key="1">
    <citation type="submission" date="2021-10" db="EMBL/GenBank/DDBJ databases">
        <title>De novo Genome Assembly of Clathrus columnatus (Basidiomycota, Fungi) Using Illumina and Nanopore Sequence Data.</title>
        <authorList>
            <person name="Ogiso-Tanaka E."/>
            <person name="Itagaki H."/>
            <person name="Hosoya T."/>
            <person name="Hosaka K."/>
        </authorList>
    </citation>
    <scope>NUCLEOTIDE SEQUENCE</scope>
    <source>
        <strain evidence="7">MO-923</strain>
    </source>
</reference>
<feature type="compositionally biased region" description="Basic and acidic residues" evidence="4">
    <location>
        <begin position="324"/>
        <end position="349"/>
    </location>
</feature>
<comment type="caution">
    <text evidence="7">The sequence shown here is derived from an EMBL/GenBank/DDBJ whole genome shotgun (WGS) entry which is preliminary data.</text>
</comment>
<gene>
    <name evidence="7" type="ORF">Clacol_003779</name>
</gene>
<dbReference type="CDD" id="cd00590">
    <property type="entry name" value="RRM_SF"/>
    <property type="match status" value="1"/>
</dbReference>
<feature type="domain" description="RRM" evidence="5">
    <location>
        <begin position="90"/>
        <end position="159"/>
    </location>
</feature>
<dbReference type="InterPro" id="IPR000504">
    <property type="entry name" value="RRM_dom"/>
</dbReference>
<dbReference type="Pfam" id="PF00076">
    <property type="entry name" value="RRM_1"/>
    <property type="match status" value="1"/>
</dbReference>
<protein>
    <submittedName>
        <fullName evidence="7">Uncharacterized protein</fullName>
    </submittedName>
</protein>
<keyword evidence="8" id="KW-1185">Reference proteome</keyword>
<evidence type="ECO:0000256" key="3">
    <source>
        <dbReference type="PROSITE-ProRule" id="PRU00176"/>
    </source>
</evidence>
<dbReference type="InterPro" id="IPR001878">
    <property type="entry name" value="Znf_CCHC"/>
</dbReference>
<dbReference type="GO" id="GO:0005737">
    <property type="term" value="C:cytoplasm"/>
    <property type="evidence" value="ECO:0007669"/>
    <property type="project" value="TreeGrafter"/>
</dbReference>
<evidence type="ECO:0000313" key="7">
    <source>
        <dbReference type="EMBL" id="GJJ09556.1"/>
    </source>
</evidence>
<dbReference type="Gene3D" id="4.10.60.10">
    <property type="entry name" value="Zinc finger, CCHC-type"/>
    <property type="match status" value="1"/>
</dbReference>
<feature type="compositionally biased region" description="Basic and acidic residues" evidence="4">
    <location>
        <begin position="298"/>
        <end position="312"/>
    </location>
</feature>
<evidence type="ECO:0000313" key="8">
    <source>
        <dbReference type="Proteomes" id="UP001050691"/>
    </source>
</evidence>
<evidence type="ECO:0000259" key="6">
    <source>
        <dbReference type="PROSITE" id="PS50158"/>
    </source>
</evidence>
<organism evidence="7 8">
    <name type="scientific">Clathrus columnatus</name>
    <dbReference type="NCBI Taxonomy" id="1419009"/>
    <lineage>
        <taxon>Eukaryota</taxon>
        <taxon>Fungi</taxon>
        <taxon>Dikarya</taxon>
        <taxon>Basidiomycota</taxon>
        <taxon>Agaricomycotina</taxon>
        <taxon>Agaricomycetes</taxon>
        <taxon>Phallomycetidae</taxon>
        <taxon>Phallales</taxon>
        <taxon>Clathraceae</taxon>
        <taxon>Clathrus</taxon>
    </lineage>
</organism>
<evidence type="ECO:0000256" key="2">
    <source>
        <dbReference type="PROSITE-ProRule" id="PRU00047"/>
    </source>
</evidence>
<keyword evidence="1 3" id="KW-0694">RNA-binding</keyword>